<organism evidence="1 2">
    <name type="scientific">Symbiodinium natans</name>
    <dbReference type="NCBI Taxonomy" id="878477"/>
    <lineage>
        <taxon>Eukaryota</taxon>
        <taxon>Sar</taxon>
        <taxon>Alveolata</taxon>
        <taxon>Dinophyceae</taxon>
        <taxon>Suessiales</taxon>
        <taxon>Symbiodiniaceae</taxon>
        <taxon>Symbiodinium</taxon>
    </lineage>
</organism>
<accession>A0A812IAN5</accession>
<proteinExistence type="predicted"/>
<gene>
    <name evidence="1" type="ORF">SNAT2548_LOCUS3769</name>
</gene>
<sequence length="295" mass="33144">MILIKEILGYHTFQGPTSGLISGTYNIAANNPDIHVATELWDYLIVPHQEAFDRANPDKAMDRFKTMQYVGTDGMYVFPAMYAQYYAGTGRSIEYYKDLNASWGDYSSFFSRMEDISVSDLADCNSARLLGQIPNYLAVTGDTDAVHMVDGVQKWKCYNQDRWWLAPTCRSTPNTCAPYTTYSQWAYEPLRQKAGAFDIPLAMGDLATWGAYVSTPKTYNVFTYWWYPDATFKADGAIKTIFPPYRADEVILTSDASDVKMYSTADVQLGNVAPKVLFLLTEQLPVSANHPANVS</sequence>
<evidence type="ECO:0000313" key="2">
    <source>
        <dbReference type="Proteomes" id="UP000604046"/>
    </source>
</evidence>
<dbReference type="Proteomes" id="UP000604046">
    <property type="component" value="Unassembled WGS sequence"/>
</dbReference>
<dbReference type="AlphaFoldDB" id="A0A812IAN5"/>
<dbReference type="OrthoDB" id="430340at2759"/>
<protein>
    <submittedName>
        <fullName evidence="1">Uncharacterized protein</fullName>
    </submittedName>
</protein>
<comment type="caution">
    <text evidence="1">The sequence shown here is derived from an EMBL/GenBank/DDBJ whole genome shotgun (WGS) entry which is preliminary data.</text>
</comment>
<name>A0A812IAN5_9DINO</name>
<dbReference type="EMBL" id="CAJNDS010000229">
    <property type="protein sequence ID" value="CAE7031269.1"/>
    <property type="molecule type" value="Genomic_DNA"/>
</dbReference>
<reference evidence="1" key="1">
    <citation type="submission" date="2021-02" db="EMBL/GenBank/DDBJ databases">
        <authorList>
            <person name="Dougan E. K."/>
            <person name="Rhodes N."/>
            <person name="Thang M."/>
            <person name="Chan C."/>
        </authorList>
    </citation>
    <scope>NUCLEOTIDE SEQUENCE</scope>
</reference>
<keyword evidence="2" id="KW-1185">Reference proteome</keyword>
<evidence type="ECO:0000313" key="1">
    <source>
        <dbReference type="EMBL" id="CAE7031269.1"/>
    </source>
</evidence>